<dbReference type="InterPro" id="IPR005631">
    <property type="entry name" value="SDH"/>
</dbReference>
<dbReference type="GO" id="GO:0006099">
    <property type="term" value="P:tricarboxylic acid cycle"/>
    <property type="evidence" value="ECO:0007669"/>
    <property type="project" value="TreeGrafter"/>
</dbReference>
<reference evidence="4 5" key="1">
    <citation type="submission" date="2017-08" db="EMBL/GenBank/DDBJ databases">
        <authorList>
            <person name="de Groot N.N."/>
        </authorList>
    </citation>
    <scope>NUCLEOTIDE SEQUENCE [LARGE SCALE GENOMIC DNA]</scope>
    <source>
        <strain evidence="4 5">USBA 352</strain>
    </source>
</reference>
<dbReference type="SUPFAM" id="SSF109910">
    <property type="entry name" value="YgfY-like"/>
    <property type="match status" value="1"/>
</dbReference>
<protein>
    <recommendedName>
        <fullName evidence="2">FAD assembly factor SdhE</fullName>
    </recommendedName>
</protein>
<dbReference type="EMBL" id="OBML01000004">
    <property type="protein sequence ID" value="SOC03424.1"/>
    <property type="molecule type" value="Genomic_DNA"/>
</dbReference>
<gene>
    <name evidence="4" type="ORF">SAMN05421512_104116</name>
</gene>
<dbReference type="InterPro" id="IPR036714">
    <property type="entry name" value="SDH_sf"/>
</dbReference>
<dbReference type="PANTHER" id="PTHR12469">
    <property type="entry name" value="PROTEIN EMI5 HOMOLOG, MITOCHONDRIAL"/>
    <property type="match status" value="1"/>
</dbReference>
<dbReference type="Gene3D" id="1.10.150.250">
    <property type="entry name" value="Flavinator of succinate dehydrogenase"/>
    <property type="match status" value="1"/>
</dbReference>
<evidence type="ECO:0000256" key="1">
    <source>
        <dbReference type="ARBA" id="ARBA00008571"/>
    </source>
</evidence>
<dbReference type="Proteomes" id="UP000219331">
    <property type="component" value="Unassembled WGS sequence"/>
</dbReference>
<dbReference type="OrthoDB" id="9807264at2"/>
<accession>A0A285S886</accession>
<evidence type="ECO:0000313" key="5">
    <source>
        <dbReference type="Proteomes" id="UP000219331"/>
    </source>
</evidence>
<evidence type="ECO:0000256" key="2">
    <source>
        <dbReference type="ARBA" id="ARBA00019418"/>
    </source>
</evidence>
<dbReference type="PANTHER" id="PTHR12469:SF2">
    <property type="entry name" value="SUCCINATE DEHYDROGENASE ASSEMBLY FACTOR 2, MITOCHONDRIAL"/>
    <property type="match status" value="1"/>
</dbReference>
<comment type="similarity">
    <text evidence="1">Belongs to the SdhE FAD assembly factor family.</text>
</comment>
<keyword evidence="5" id="KW-1185">Reference proteome</keyword>
<dbReference type="STRING" id="538381.GCA_001696535_00278"/>
<sequence length="98" mass="11141">MADRTVTSESERDDDNARRKRILYRCQHRGMKEMDILLGGYVGDNIATMSEADLATLELLMDVSDQDLFAWMIGNKPVPAEHDTELYRAIAAYRSQSS</sequence>
<keyword evidence="3" id="KW-0143">Chaperone</keyword>
<dbReference type="Pfam" id="PF03937">
    <property type="entry name" value="Sdh5"/>
    <property type="match status" value="1"/>
</dbReference>
<evidence type="ECO:0000256" key="3">
    <source>
        <dbReference type="ARBA" id="ARBA00023186"/>
    </source>
</evidence>
<dbReference type="RefSeq" id="WP_067215160.1">
    <property type="nucleotide sequence ID" value="NZ_JAJGNR010000005.1"/>
</dbReference>
<organism evidence="4 5">
    <name type="scientific">Stappia indica</name>
    <dbReference type="NCBI Taxonomy" id="538381"/>
    <lineage>
        <taxon>Bacteria</taxon>
        <taxon>Pseudomonadati</taxon>
        <taxon>Pseudomonadota</taxon>
        <taxon>Alphaproteobacteria</taxon>
        <taxon>Hyphomicrobiales</taxon>
        <taxon>Stappiaceae</taxon>
        <taxon>Stappia</taxon>
    </lineage>
</organism>
<dbReference type="AlphaFoldDB" id="A0A285S886"/>
<evidence type="ECO:0000313" key="4">
    <source>
        <dbReference type="EMBL" id="SOC03424.1"/>
    </source>
</evidence>
<proteinExistence type="inferred from homology"/>
<name>A0A285S886_9HYPH</name>